<dbReference type="OrthoDB" id="6402880at2"/>
<dbReference type="RefSeq" id="WP_097132139.1">
    <property type="nucleotide sequence ID" value="NZ_OCNH01000010.1"/>
</dbReference>
<evidence type="ECO:0000313" key="1">
    <source>
        <dbReference type="EMBL" id="SOD99746.1"/>
    </source>
</evidence>
<gene>
    <name evidence="1" type="ORF">SAMN06269250_0142</name>
</gene>
<keyword evidence="2" id="KW-1185">Reference proteome</keyword>
<name>A0A286GX52_9BACT</name>
<evidence type="ECO:0000313" key="2">
    <source>
        <dbReference type="Proteomes" id="UP000219452"/>
    </source>
</evidence>
<dbReference type="EMBL" id="OCNH01000010">
    <property type="protein sequence ID" value="SOD99746.1"/>
    <property type="molecule type" value="Genomic_DNA"/>
</dbReference>
<organism evidence="1 2">
    <name type="scientific">Spirosoma fluviale</name>
    <dbReference type="NCBI Taxonomy" id="1597977"/>
    <lineage>
        <taxon>Bacteria</taxon>
        <taxon>Pseudomonadati</taxon>
        <taxon>Bacteroidota</taxon>
        <taxon>Cytophagia</taxon>
        <taxon>Cytophagales</taxon>
        <taxon>Cytophagaceae</taxon>
        <taxon>Spirosoma</taxon>
    </lineage>
</organism>
<sequence length="354" mass="40572">MGLFTIPEIEYFHEVQGRTYHAGVLEDELLGHVLSDGVWEKTKQWAKSVQRSEIGFEVSFRKSWQKSGWDNGRVAQIKPYTWARVFKPGDDGKGIYFTIGVDAGSQSLLIKIHYQEQAREQAKALLTPLQRQLCERLIKSADGSYTYCQEIRLQNVEEYSLERLTAETIAFIQKYESTYDLIMRMVWPTLTLPPLPPPGPISFEPGLGPKSTNPNGVLYTKPEQTIQPALIHLQVSLALHRHLSEIYGHQAVSREMHKSNNTLIDMVRQEGDGLLFYEIKTYPSIRTCIREAIGQLLEYSYWTTGQLAKELIIVTPLPADEETRSYMNNLRTTLNLPVWYQQFDLSQNTLSSKV</sequence>
<dbReference type="AlphaFoldDB" id="A0A286GX52"/>
<proteinExistence type="predicted"/>
<dbReference type="Proteomes" id="UP000219452">
    <property type="component" value="Unassembled WGS sequence"/>
</dbReference>
<accession>A0A286GX52</accession>
<protein>
    <submittedName>
        <fullName evidence="1">Uncharacterized protein</fullName>
    </submittedName>
</protein>
<reference evidence="2" key="1">
    <citation type="submission" date="2017-09" db="EMBL/GenBank/DDBJ databases">
        <authorList>
            <person name="Varghese N."/>
            <person name="Submissions S."/>
        </authorList>
    </citation>
    <scope>NUCLEOTIDE SEQUENCE [LARGE SCALE GENOMIC DNA]</scope>
    <source>
        <strain evidence="2">DSM 29961</strain>
    </source>
</reference>